<dbReference type="Gene3D" id="1.20.58.670">
    <property type="entry name" value="Dsl1p vesicle tethering complex, Tip20p subunit, domain D"/>
    <property type="match status" value="1"/>
</dbReference>
<evidence type="ECO:0000256" key="3">
    <source>
        <dbReference type="ARBA" id="ARBA00022483"/>
    </source>
</evidence>
<dbReference type="GO" id="GO:0016020">
    <property type="term" value="C:membrane"/>
    <property type="evidence" value="ECO:0007669"/>
    <property type="project" value="TreeGrafter"/>
</dbReference>
<accession>A0A1Y2F8M9</accession>
<dbReference type="GO" id="GO:0006886">
    <property type="term" value="P:intracellular protein transport"/>
    <property type="evidence" value="ECO:0007669"/>
    <property type="project" value="InterPro"/>
</dbReference>
<dbReference type="GO" id="GO:0006893">
    <property type="term" value="P:Golgi to plasma membrane transport"/>
    <property type="evidence" value="ECO:0007669"/>
    <property type="project" value="TreeGrafter"/>
</dbReference>
<evidence type="ECO:0000256" key="2">
    <source>
        <dbReference type="ARBA" id="ARBA00022448"/>
    </source>
</evidence>
<comment type="function">
    <text evidence="5">Component of the exocyst complex involved in the docking of exocytic vesicles with fusion sites on the plasma membrane.</text>
</comment>
<feature type="domain" description="Exocyst complex subunit EXOC6/Sec15 C-terminal" evidence="6">
    <location>
        <begin position="408"/>
        <end position="757"/>
    </location>
</feature>
<dbReference type="Gene3D" id="1.10.357.30">
    <property type="entry name" value="Exocyst complex subunit Sec15 C-terminal domain, N-terminal subdomain"/>
    <property type="match status" value="1"/>
</dbReference>
<comment type="similarity">
    <text evidence="1 5">Belongs to the SEC15 family.</text>
</comment>
<dbReference type="FunCoup" id="A0A1Y2F8M9">
    <property type="interactions" value="303"/>
</dbReference>
<sequence length="787" mass="89163">MAHNRRRPKFSPSEIQSQLAQLHLFSSLSSSSTSDIEQLGPILLNIHKSRQQNDYLKALKNFVAEKEAEIEAVCARNYQDFVGSVSALLRVRQGTVSLKHRVVELNEEVQKSGGGVADKKKALLDARRVGQNIDDAIDTLQACLRVLDMASKVAKLIEDEKFFSALRQLEDLQTTHLKPVLHYPFASLMLSSIPTSRNAIRESVTRSLKAWMYEAREASRAVGKGALDAMEARGRRWAARKRKESSVGLAKINGPIELGVSERHEYNPLENDTVHIDFKPLYQCIHIYDTLDAREELQLSYQADRRAQAFLLLSQTASLTPFSLTALAALLEEIVGFFLIESHVLHTTNSFRSEQDVEDLWDGMCERVVRIVDEGLAGCEDPEVFLGTKFKVLTFVQTLEGYSYSVNQLNNLLLTLFERYSQLLQRKFSGDFEQIVLDDDHQSMVVNDAEEFEKVVSVSWLPASGEWSVSELQAPGFPLALPFSQTYPLCCIDIRSFTEQYYQFSEGFAEHHRDIDDVLRKALDNLLIKQVSENIQRRLQMINNLSQLSQIVVNVLFFQTACSDLETLLVTLRATQRGGTIHLDSLASFQHTLTLTQDRIVSNISQKMDSFFEEAEYNWLATQPPPTNEASGYLQDLIDFLSTVMMSVLIQLPEFSKDYVYRGALSHCAMLLMSYLLDRDPQRISDNGLMYLANDVRWLAAHVASLQNERLNDVFVELHQMLALLTGPNLHDFLNPEARQMHYSRVQTARVHTVLTKLAAHYNASYNSGASARRRGAVEDVLRAISR</sequence>
<name>A0A1Y2F8M9_9BASI</name>
<evidence type="ECO:0000256" key="1">
    <source>
        <dbReference type="ARBA" id="ARBA00007944"/>
    </source>
</evidence>
<evidence type="ECO:0000313" key="8">
    <source>
        <dbReference type="EMBL" id="ORY80272.1"/>
    </source>
</evidence>
<dbReference type="FunFam" id="1.10.357.30:FF:000004">
    <property type="entry name" value="Exocyst complex component SEC15"/>
    <property type="match status" value="1"/>
</dbReference>
<dbReference type="PANTHER" id="PTHR12702">
    <property type="entry name" value="SEC15"/>
    <property type="match status" value="1"/>
</dbReference>
<comment type="caution">
    <text evidence="8">The sequence shown here is derived from an EMBL/GenBank/DDBJ whole genome shotgun (WGS) entry which is preliminary data.</text>
</comment>
<evidence type="ECO:0000256" key="4">
    <source>
        <dbReference type="ARBA" id="ARBA00023054"/>
    </source>
</evidence>
<dbReference type="EMBL" id="MCGR01000025">
    <property type="protein sequence ID" value="ORY80272.1"/>
    <property type="molecule type" value="Genomic_DNA"/>
</dbReference>
<evidence type="ECO:0000256" key="5">
    <source>
        <dbReference type="PIRNR" id="PIRNR025007"/>
    </source>
</evidence>
<dbReference type="InterPro" id="IPR048359">
    <property type="entry name" value="EXOC6_Sec15_N"/>
</dbReference>
<dbReference type="GO" id="GO:0090522">
    <property type="term" value="P:vesicle tethering involved in exocytosis"/>
    <property type="evidence" value="ECO:0007669"/>
    <property type="project" value="UniProtKB-UniRule"/>
</dbReference>
<evidence type="ECO:0000313" key="9">
    <source>
        <dbReference type="Proteomes" id="UP000193467"/>
    </source>
</evidence>
<dbReference type="Pfam" id="PF20651">
    <property type="entry name" value="EXOC6_Sec15_N"/>
    <property type="match status" value="1"/>
</dbReference>
<feature type="domain" description="Exocyst complex component EXOC6/Sec15 N-terminal" evidence="7">
    <location>
        <begin position="59"/>
        <end position="226"/>
    </location>
</feature>
<dbReference type="InterPro" id="IPR046361">
    <property type="entry name" value="EXOC6/Sec15_C"/>
</dbReference>
<keyword evidence="9" id="KW-1185">Reference proteome</keyword>
<keyword evidence="2 5" id="KW-0813">Transport</keyword>
<evidence type="ECO:0000259" key="7">
    <source>
        <dbReference type="Pfam" id="PF20651"/>
    </source>
</evidence>
<dbReference type="InterPro" id="IPR042045">
    <property type="entry name" value="EXOC6/Sec15_C_dom1"/>
</dbReference>
<dbReference type="GO" id="GO:0000145">
    <property type="term" value="C:exocyst"/>
    <property type="evidence" value="ECO:0007669"/>
    <property type="project" value="UniProtKB-UniRule"/>
</dbReference>
<dbReference type="Pfam" id="PF04091">
    <property type="entry name" value="Sec15_C"/>
    <property type="match status" value="1"/>
</dbReference>
<dbReference type="Proteomes" id="UP000193467">
    <property type="component" value="Unassembled WGS sequence"/>
</dbReference>
<protein>
    <recommendedName>
        <fullName evidence="5">Exocyst complex component SEC15</fullName>
    </recommendedName>
</protein>
<organism evidence="8 9">
    <name type="scientific">Leucosporidium creatinivorum</name>
    <dbReference type="NCBI Taxonomy" id="106004"/>
    <lineage>
        <taxon>Eukaryota</taxon>
        <taxon>Fungi</taxon>
        <taxon>Dikarya</taxon>
        <taxon>Basidiomycota</taxon>
        <taxon>Pucciniomycotina</taxon>
        <taxon>Microbotryomycetes</taxon>
        <taxon>Leucosporidiales</taxon>
        <taxon>Leucosporidium</taxon>
    </lineage>
</organism>
<reference evidence="8 9" key="1">
    <citation type="submission" date="2016-07" db="EMBL/GenBank/DDBJ databases">
        <title>Pervasive Adenine N6-methylation of Active Genes in Fungi.</title>
        <authorList>
            <consortium name="DOE Joint Genome Institute"/>
            <person name="Mondo S.J."/>
            <person name="Dannebaum R.O."/>
            <person name="Kuo R.C."/>
            <person name="Labutti K."/>
            <person name="Haridas S."/>
            <person name="Kuo A."/>
            <person name="Salamov A."/>
            <person name="Ahrendt S.R."/>
            <person name="Lipzen A."/>
            <person name="Sullivan W."/>
            <person name="Andreopoulos W.B."/>
            <person name="Clum A."/>
            <person name="Lindquist E."/>
            <person name="Daum C."/>
            <person name="Ramamoorthy G.K."/>
            <person name="Gryganskyi A."/>
            <person name="Culley D."/>
            <person name="Magnuson J.K."/>
            <person name="James T.Y."/>
            <person name="O'Malley M.A."/>
            <person name="Stajich J.E."/>
            <person name="Spatafora J.W."/>
            <person name="Visel A."/>
            <person name="Grigoriev I.V."/>
        </authorList>
    </citation>
    <scope>NUCLEOTIDE SEQUENCE [LARGE SCALE GENOMIC DNA]</scope>
    <source>
        <strain evidence="8 9">62-1032</strain>
    </source>
</reference>
<proteinExistence type="inferred from homology"/>
<dbReference type="STRING" id="106004.A0A1Y2F8M9"/>
<dbReference type="OrthoDB" id="10267033at2759"/>
<dbReference type="AlphaFoldDB" id="A0A1Y2F8M9"/>
<dbReference type="PANTHER" id="PTHR12702:SF0">
    <property type="entry name" value="EXOCYST COMPLEX COMPONENT 6"/>
    <property type="match status" value="1"/>
</dbReference>
<dbReference type="InterPro" id="IPR007225">
    <property type="entry name" value="EXOC6/Sec15"/>
</dbReference>
<dbReference type="PIRSF" id="PIRSF025007">
    <property type="entry name" value="Sec15"/>
    <property type="match status" value="1"/>
</dbReference>
<keyword evidence="4" id="KW-0175">Coiled coil</keyword>
<gene>
    <name evidence="8" type="ORF">BCR35DRAFT_304466</name>
</gene>
<dbReference type="InterPro" id="IPR042044">
    <property type="entry name" value="EXOC6PINT-1/Sec15/Tip20_C_dom2"/>
</dbReference>
<keyword evidence="3 5" id="KW-0268">Exocytosis</keyword>
<dbReference type="InParanoid" id="A0A1Y2F8M9"/>
<evidence type="ECO:0000259" key="6">
    <source>
        <dbReference type="Pfam" id="PF04091"/>
    </source>
</evidence>